<evidence type="ECO:0000313" key="9">
    <source>
        <dbReference type="Proteomes" id="UP000764837"/>
    </source>
</evidence>
<reference evidence="8 9" key="1">
    <citation type="submission" date="2021-01" db="EMBL/GenBank/DDBJ databases">
        <title>Sequencing the genomes of 1000 actinobacteria strains.</title>
        <authorList>
            <person name="Klenk H.-P."/>
        </authorList>
    </citation>
    <scope>NUCLEOTIDE SEQUENCE [LARGE SCALE GENOMIC DNA]</scope>
    <source>
        <strain evidence="8 9">DSM 100204</strain>
    </source>
</reference>
<feature type="domain" description="ABC transporter" evidence="7">
    <location>
        <begin position="21"/>
        <end position="113"/>
    </location>
</feature>
<protein>
    <recommendedName>
        <fullName evidence="7">ABC transporter domain-containing protein</fullName>
    </recommendedName>
</protein>
<dbReference type="Proteomes" id="UP000764837">
    <property type="component" value="Unassembled WGS sequence"/>
</dbReference>
<comment type="subcellular location">
    <subcellularLocation>
        <location evidence="1">Cell membrane</location>
        <topology evidence="1">Peripheral membrane protein</topology>
    </subcellularLocation>
</comment>
<dbReference type="InterPro" id="IPR027417">
    <property type="entry name" value="P-loop_NTPase"/>
</dbReference>
<evidence type="ECO:0000259" key="7">
    <source>
        <dbReference type="Pfam" id="PF00005"/>
    </source>
</evidence>
<evidence type="ECO:0000256" key="6">
    <source>
        <dbReference type="SAM" id="MobiDB-lite"/>
    </source>
</evidence>
<feature type="compositionally biased region" description="Low complexity" evidence="6">
    <location>
        <begin position="161"/>
        <end position="186"/>
    </location>
</feature>
<name>A0ABS2LYK8_9ACTN</name>
<proteinExistence type="predicted"/>
<dbReference type="PANTHER" id="PTHR42711">
    <property type="entry name" value="ABC TRANSPORTER ATP-BINDING PROTEIN"/>
    <property type="match status" value="1"/>
</dbReference>
<evidence type="ECO:0000256" key="1">
    <source>
        <dbReference type="ARBA" id="ARBA00004202"/>
    </source>
</evidence>
<dbReference type="Gene3D" id="3.40.50.300">
    <property type="entry name" value="P-loop containing nucleotide triphosphate hydrolases"/>
    <property type="match status" value="1"/>
</dbReference>
<sequence>MDHAIRAEGLVRRFGATTALAGVDLAVPTGTVFGLLGPNGAGKTTAVRVLATLLRADEGHATVGGFDVVRDAHRVRQLIGLTGQYASVDETLTGAENLLLIGRLLGLSTGPTPSSAPANCSPTLSSAMPPTGPPRPSPAACAAGWTSPPVWSVARRCSSSTSRPPAWTRAAATTSGTSSAPWSPMV</sequence>
<evidence type="ECO:0000256" key="3">
    <source>
        <dbReference type="ARBA" id="ARBA00022741"/>
    </source>
</evidence>
<dbReference type="InterPro" id="IPR003439">
    <property type="entry name" value="ABC_transporter-like_ATP-bd"/>
</dbReference>
<feature type="region of interest" description="Disordered" evidence="6">
    <location>
        <begin position="111"/>
        <end position="142"/>
    </location>
</feature>
<dbReference type="InterPro" id="IPR050763">
    <property type="entry name" value="ABC_transporter_ATP-binding"/>
</dbReference>
<feature type="compositionally biased region" description="Polar residues" evidence="6">
    <location>
        <begin position="111"/>
        <end position="124"/>
    </location>
</feature>
<evidence type="ECO:0000256" key="5">
    <source>
        <dbReference type="ARBA" id="ARBA00023251"/>
    </source>
</evidence>
<keyword evidence="3" id="KW-0547">Nucleotide-binding</keyword>
<organism evidence="8 9">
    <name type="scientific">Micromonospora luteifusca</name>
    <dbReference type="NCBI Taxonomy" id="709860"/>
    <lineage>
        <taxon>Bacteria</taxon>
        <taxon>Bacillati</taxon>
        <taxon>Actinomycetota</taxon>
        <taxon>Actinomycetes</taxon>
        <taxon>Micromonosporales</taxon>
        <taxon>Micromonosporaceae</taxon>
        <taxon>Micromonospora</taxon>
    </lineage>
</organism>
<dbReference type="EMBL" id="JAFBBP010000001">
    <property type="protein sequence ID" value="MBM7492848.1"/>
    <property type="molecule type" value="Genomic_DNA"/>
</dbReference>
<keyword evidence="9" id="KW-1185">Reference proteome</keyword>
<keyword evidence="2" id="KW-0813">Transport</keyword>
<dbReference type="PANTHER" id="PTHR42711:SF19">
    <property type="entry name" value="DOXORUBICIN RESISTANCE ATP-BINDING PROTEIN DRRA"/>
    <property type="match status" value="1"/>
</dbReference>
<keyword evidence="4" id="KW-0067">ATP-binding</keyword>
<dbReference type="SUPFAM" id="SSF52540">
    <property type="entry name" value="P-loop containing nucleoside triphosphate hydrolases"/>
    <property type="match status" value="1"/>
</dbReference>
<accession>A0ABS2LYK8</accession>
<keyword evidence="5" id="KW-0046">Antibiotic resistance</keyword>
<gene>
    <name evidence="8" type="ORF">JOD64_004070</name>
</gene>
<feature type="region of interest" description="Disordered" evidence="6">
    <location>
        <begin position="156"/>
        <end position="186"/>
    </location>
</feature>
<evidence type="ECO:0000313" key="8">
    <source>
        <dbReference type="EMBL" id="MBM7492848.1"/>
    </source>
</evidence>
<dbReference type="Pfam" id="PF00005">
    <property type="entry name" value="ABC_tran"/>
    <property type="match status" value="1"/>
</dbReference>
<evidence type="ECO:0000256" key="4">
    <source>
        <dbReference type="ARBA" id="ARBA00022840"/>
    </source>
</evidence>
<evidence type="ECO:0000256" key="2">
    <source>
        <dbReference type="ARBA" id="ARBA00022448"/>
    </source>
</evidence>
<comment type="caution">
    <text evidence="8">The sequence shown here is derived from an EMBL/GenBank/DDBJ whole genome shotgun (WGS) entry which is preliminary data.</text>
</comment>